<evidence type="ECO:0000256" key="1">
    <source>
        <dbReference type="ARBA" id="ARBA00005912"/>
    </source>
</evidence>
<dbReference type="GO" id="GO:0006412">
    <property type="term" value="P:translation"/>
    <property type="evidence" value="ECO:0007669"/>
    <property type="project" value="UniProtKB-KW"/>
</dbReference>
<dbReference type="Proteomes" id="UP000177078">
    <property type="component" value="Unassembled WGS sequence"/>
</dbReference>
<dbReference type="PANTHER" id="PTHR20982">
    <property type="entry name" value="RIBOSOME RECYCLING FACTOR"/>
    <property type="match status" value="1"/>
</dbReference>
<dbReference type="AlphaFoldDB" id="A0A1G2RDV9"/>
<dbReference type="FunFam" id="3.30.1360.40:FF:000001">
    <property type="entry name" value="Ribosome-recycling factor"/>
    <property type="match status" value="1"/>
</dbReference>
<dbReference type="InterPro" id="IPR036191">
    <property type="entry name" value="RRF_sf"/>
</dbReference>
<dbReference type="GO" id="GO:0043023">
    <property type="term" value="F:ribosomal large subunit binding"/>
    <property type="evidence" value="ECO:0007669"/>
    <property type="project" value="TreeGrafter"/>
</dbReference>
<sequence length="184" mass="21255">MYQEILNRIKPEMERVISFLDAELAKIRAGRVSIALIEDLLIDCYGAKNQLKQVASLSVSGPRTILIQPWDKTMLLNIEKSILSSGLGVNPIVEGDLVKLVFPAPTEDYRRNLAKVLSEKLEAAKVTVRRWREDGWRQIQDGFRQGKIREDDKFRAKDELQKLVDDYNKKIDEKGDRKNREIME</sequence>
<feature type="domain" description="Ribosome recycling factor" evidence="4">
    <location>
        <begin position="21"/>
        <end position="183"/>
    </location>
</feature>
<evidence type="ECO:0000256" key="3">
    <source>
        <dbReference type="SAM" id="Coils"/>
    </source>
</evidence>
<dbReference type="InterPro" id="IPR023584">
    <property type="entry name" value="Ribosome_recyc_fac_dom"/>
</dbReference>
<keyword evidence="3" id="KW-0175">Coiled coil</keyword>
<dbReference type="SUPFAM" id="SSF55194">
    <property type="entry name" value="Ribosome recycling factor, RRF"/>
    <property type="match status" value="1"/>
</dbReference>
<keyword evidence="2" id="KW-0648">Protein biosynthesis</keyword>
<gene>
    <name evidence="5" type="ORF">A3F15_00635</name>
</gene>
<proteinExistence type="inferred from homology"/>
<dbReference type="EMBL" id="MHUC01000013">
    <property type="protein sequence ID" value="OHA71023.1"/>
    <property type="molecule type" value="Genomic_DNA"/>
</dbReference>
<reference evidence="5 6" key="1">
    <citation type="journal article" date="2016" name="Nat. Commun.">
        <title>Thousands of microbial genomes shed light on interconnected biogeochemical processes in an aquifer system.</title>
        <authorList>
            <person name="Anantharaman K."/>
            <person name="Brown C.T."/>
            <person name="Hug L.A."/>
            <person name="Sharon I."/>
            <person name="Castelle C.J."/>
            <person name="Probst A.J."/>
            <person name="Thomas B.C."/>
            <person name="Singh A."/>
            <person name="Wilkins M.J."/>
            <person name="Karaoz U."/>
            <person name="Brodie E.L."/>
            <person name="Williams K.H."/>
            <person name="Hubbard S.S."/>
            <person name="Banfield J.F."/>
        </authorList>
    </citation>
    <scope>NUCLEOTIDE SEQUENCE [LARGE SCALE GENOMIC DNA]</scope>
</reference>
<dbReference type="Gene3D" id="1.10.132.20">
    <property type="entry name" value="Ribosome-recycling factor"/>
    <property type="match status" value="1"/>
</dbReference>
<protein>
    <submittedName>
        <fullName evidence="5">Ribosome recycling factor</fullName>
    </submittedName>
</protein>
<dbReference type="Gene3D" id="3.30.1360.40">
    <property type="match status" value="1"/>
</dbReference>
<evidence type="ECO:0000313" key="5">
    <source>
        <dbReference type="EMBL" id="OHA71023.1"/>
    </source>
</evidence>
<comment type="caution">
    <text evidence="5">The sequence shown here is derived from an EMBL/GenBank/DDBJ whole genome shotgun (WGS) entry which is preliminary data.</text>
</comment>
<name>A0A1G2RDV9_9BACT</name>
<dbReference type="STRING" id="1802457.A3F15_00635"/>
<dbReference type="InterPro" id="IPR002661">
    <property type="entry name" value="Ribosome_recyc_fac"/>
</dbReference>
<organism evidence="5 6">
    <name type="scientific">Candidatus Wildermuthbacteria bacterium RIFCSPHIGHO2_12_FULL_40_12</name>
    <dbReference type="NCBI Taxonomy" id="1802457"/>
    <lineage>
        <taxon>Bacteria</taxon>
        <taxon>Candidatus Wildermuthiibacteriota</taxon>
    </lineage>
</organism>
<evidence type="ECO:0000313" key="6">
    <source>
        <dbReference type="Proteomes" id="UP000177078"/>
    </source>
</evidence>
<evidence type="ECO:0000256" key="2">
    <source>
        <dbReference type="ARBA" id="ARBA00022917"/>
    </source>
</evidence>
<evidence type="ECO:0000259" key="4">
    <source>
        <dbReference type="Pfam" id="PF01765"/>
    </source>
</evidence>
<feature type="coiled-coil region" evidence="3">
    <location>
        <begin position="114"/>
        <end position="177"/>
    </location>
</feature>
<dbReference type="NCBIfam" id="TIGR00496">
    <property type="entry name" value="frr"/>
    <property type="match status" value="1"/>
</dbReference>
<comment type="similarity">
    <text evidence="1">Belongs to the RRF family.</text>
</comment>
<accession>A0A1G2RDV9</accession>
<dbReference type="PANTHER" id="PTHR20982:SF3">
    <property type="entry name" value="MITOCHONDRIAL RIBOSOME RECYCLING FACTOR PSEUDO 1"/>
    <property type="match status" value="1"/>
</dbReference>
<dbReference type="Pfam" id="PF01765">
    <property type="entry name" value="RRF"/>
    <property type="match status" value="1"/>
</dbReference>